<evidence type="ECO:0000256" key="1">
    <source>
        <dbReference type="SAM" id="Coils"/>
    </source>
</evidence>
<proteinExistence type="predicted"/>
<dbReference type="EMBL" id="MJEQ01037190">
    <property type="protein sequence ID" value="OIS99567.1"/>
    <property type="molecule type" value="Genomic_DNA"/>
</dbReference>
<evidence type="ECO:0000313" key="3">
    <source>
        <dbReference type="Proteomes" id="UP000187609"/>
    </source>
</evidence>
<keyword evidence="1" id="KW-0175">Coiled coil</keyword>
<evidence type="ECO:0000313" key="2">
    <source>
        <dbReference type="EMBL" id="OIS99567.1"/>
    </source>
</evidence>
<dbReference type="OMA" id="FHICPAY"/>
<gene>
    <name evidence="2" type="ORF">A4A49_11329</name>
</gene>
<dbReference type="Proteomes" id="UP000187609">
    <property type="component" value="Unassembled WGS sequence"/>
</dbReference>
<dbReference type="PANTHER" id="PTHR31881">
    <property type="match status" value="1"/>
</dbReference>
<dbReference type="STRING" id="49451.A0A1J6IGB3"/>
<dbReference type="Gramene" id="OIS99567">
    <property type="protein sequence ID" value="OIS99567"/>
    <property type="gene ID" value="A4A49_11329"/>
</dbReference>
<dbReference type="AlphaFoldDB" id="A0A1J6IGB3"/>
<organism evidence="2 3">
    <name type="scientific">Nicotiana attenuata</name>
    <name type="common">Coyote tobacco</name>
    <dbReference type="NCBI Taxonomy" id="49451"/>
    <lineage>
        <taxon>Eukaryota</taxon>
        <taxon>Viridiplantae</taxon>
        <taxon>Streptophyta</taxon>
        <taxon>Embryophyta</taxon>
        <taxon>Tracheophyta</taxon>
        <taxon>Spermatophyta</taxon>
        <taxon>Magnoliopsida</taxon>
        <taxon>eudicotyledons</taxon>
        <taxon>Gunneridae</taxon>
        <taxon>Pentapetalae</taxon>
        <taxon>asterids</taxon>
        <taxon>lamiids</taxon>
        <taxon>Solanales</taxon>
        <taxon>Solanaceae</taxon>
        <taxon>Nicotianoideae</taxon>
        <taxon>Nicotianeae</taxon>
        <taxon>Nicotiana</taxon>
    </lineage>
</organism>
<sequence length="376" mass="41725">MNQEGHSSKDKKAKNCIAAGSLAYLLNQKVSSLKTKRIVQSTRTNDKHHLNLIEKQLPQLGVQVQEQLLQLPQPSASPAQTVNEQVQQNSLNSTSLASQAVRASAEKRKRGKTLMPSVHGRKERKLIVLNENNQPIGPTPDVVAELGSFLGTLARNAAFCPLNVFNWRKLETKEDMWKYIKAEMEKIQSTQESEDGSQSVDPFASVMGPEHPGRLRLYGRGVTKTSLKRKVGDFGTSSSTDEAMEQKLEEMEERMEQRLQEKFNAQKDAIQLQVAVNIISQLKHLNPDLRVDPNMLAFNARSPGEASSAQQVVVQLINRLSTGSNNQVFQCGLLLPSELIILFHICPAYPSPFEAPSISISSLPSVSPSFIIVYIM</sequence>
<accession>A0A1J6IGB3</accession>
<feature type="coiled-coil region" evidence="1">
    <location>
        <begin position="241"/>
        <end position="268"/>
    </location>
</feature>
<keyword evidence="3" id="KW-1185">Reference proteome</keyword>
<reference evidence="2" key="1">
    <citation type="submission" date="2016-11" db="EMBL/GenBank/DDBJ databases">
        <title>The genome of Nicotiana attenuata.</title>
        <authorList>
            <person name="Xu S."/>
            <person name="Brockmoeller T."/>
            <person name="Gaquerel E."/>
            <person name="Navarro A."/>
            <person name="Kuhl H."/>
            <person name="Gase K."/>
            <person name="Ling Z."/>
            <person name="Zhou W."/>
            <person name="Kreitzer C."/>
            <person name="Stanke M."/>
            <person name="Tang H."/>
            <person name="Lyons E."/>
            <person name="Pandey P."/>
            <person name="Pandey S.P."/>
            <person name="Timmermann B."/>
            <person name="Baldwin I.T."/>
        </authorList>
    </citation>
    <scope>NUCLEOTIDE SEQUENCE [LARGE SCALE GENOMIC DNA]</scope>
    <source>
        <strain evidence="2">UT</strain>
    </source>
</reference>
<comment type="caution">
    <text evidence="2">The sequence shown here is derived from an EMBL/GenBank/DDBJ whole genome shotgun (WGS) entry which is preliminary data.</text>
</comment>
<name>A0A1J6IGB3_NICAT</name>
<protein>
    <submittedName>
        <fullName evidence="2">Uncharacterized protein</fullName>
    </submittedName>
</protein>
<dbReference type="PANTHER" id="PTHR31881:SF6">
    <property type="entry name" value="OS09G0494600 PROTEIN"/>
    <property type="match status" value="1"/>
</dbReference>